<dbReference type="EMBL" id="MU155376">
    <property type="protein sequence ID" value="KAF9474488.1"/>
    <property type="molecule type" value="Genomic_DNA"/>
</dbReference>
<sequence length="693" mass="78922">MNSERYNKVTQRRFWLDKVAELDVDQLPSETASTSKKEVLRTNRIDGHADALVDTLTEFILPLIHAQMLGSEYRHARYKEQEAQQFIEALENFVISLAQPSLSQRDDISEDENGEAPGIPSTSDEVLQNPKFGFPLDDSSSITLLSDAGKQPQDLPPEQPQLLRLALDETRYRVFNRMPIRMLAFNADGSGLQLLERGAIWDRVSTLMVENFNEDEIKKITRRRVLIYGEEVNKAESAAFEEFISMHARYAILSHTWLHDTSGEVTYANWKKGNFDTNSPGYEKLIKSCKVAAEQHGITLAWMDTICINKDSSAELDESIRSMYKWYRDSSVCITYLAQTTHVSHIRDDLWFTRGWTLQELLAPHCIKFYGADWRQLASGVHNDKEDNRIQKEVVAATTITSMELQVLQNQGREWANIPISRKMQWAANRRVTREEDTAYSLMGIFDVSISIAYREGAQRAFFRLVQQILNSSLRGVQDIINWGYGTGIKQVRSRVHPSALIPSSPKQYLWRCERNLNWLPPSVPITSSHLGLHLSILLMPALSVTNSGTHTFYPIGNYYVTVNIDEAVVDFIASPSIIYPGQRYNVLEVTSNFNAVDIDKNRQSLVFGVLNFTTTESMVRLPFAFGMTCFAVCLYFGGSPPAETMASGNVWLIRTSTGVAFDLQTLRPSRRPWMIPKRDLEQHGMLLLDMYL</sequence>
<name>A0A9P6CWD6_9AGAR</name>
<evidence type="ECO:0000256" key="1">
    <source>
        <dbReference type="SAM" id="MobiDB-lite"/>
    </source>
</evidence>
<proteinExistence type="predicted"/>
<comment type="caution">
    <text evidence="3">The sequence shown here is derived from an EMBL/GenBank/DDBJ whole genome shotgun (WGS) entry which is preliminary data.</text>
</comment>
<protein>
    <recommendedName>
        <fullName evidence="2">Heterokaryon incompatibility domain-containing protein</fullName>
    </recommendedName>
</protein>
<dbReference type="InterPro" id="IPR010730">
    <property type="entry name" value="HET"/>
</dbReference>
<keyword evidence="4" id="KW-1185">Reference proteome</keyword>
<accession>A0A9P6CWD6</accession>
<dbReference type="PANTHER" id="PTHR10622:SF12">
    <property type="entry name" value="HET DOMAIN-CONTAINING PROTEIN"/>
    <property type="match status" value="1"/>
</dbReference>
<evidence type="ECO:0000259" key="2">
    <source>
        <dbReference type="Pfam" id="PF06985"/>
    </source>
</evidence>
<dbReference type="Pfam" id="PF06985">
    <property type="entry name" value="HET"/>
    <property type="match status" value="1"/>
</dbReference>
<dbReference type="OrthoDB" id="5122891at2759"/>
<gene>
    <name evidence="3" type="ORF">BDN70DRAFT_842193</name>
</gene>
<evidence type="ECO:0000313" key="4">
    <source>
        <dbReference type="Proteomes" id="UP000807469"/>
    </source>
</evidence>
<reference evidence="3" key="1">
    <citation type="submission" date="2020-11" db="EMBL/GenBank/DDBJ databases">
        <authorList>
            <consortium name="DOE Joint Genome Institute"/>
            <person name="Ahrendt S."/>
            <person name="Riley R."/>
            <person name="Andreopoulos W."/>
            <person name="Labutti K."/>
            <person name="Pangilinan J."/>
            <person name="Ruiz-Duenas F.J."/>
            <person name="Barrasa J.M."/>
            <person name="Sanchez-Garcia M."/>
            <person name="Camarero S."/>
            <person name="Miyauchi S."/>
            <person name="Serrano A."/>
            <person name="Linde D."/>
            <person name="Babiker R."/>
            <person name="Drula E."/>
            <person name="Ayuso-Fernandez I."/>
            <person name="Pacheco R."/>
            <person name="Padilla G."/>
            <person name="Ferreira P."/>
            <person name="Barriuso J."/>
            <person name="Kellner H."/>
            <person name="Castanera R."/>
            <person name="Alfaro M."/>
            <person name="Ramirez L."/>
            <person name="Pisabarro A.G."/>
            <person name="Kuo A."/>
            <person name="Tritt A."/>
            <person name="Lipzen A."/>
            <person name="He G."/>
            <person name="Yan M."/>
            <person name="Ng V."/>
            <person name="Cullen D."/>
            <person name="Martin F."/>
            <person name="Rosso M.-N."/>
            <person name="Henrissat B."/>
            <person name="Hibbett D."/>
            <person name="Martinez A.T."/>
            <person name="Grigoriev I.V."/>
        </authorList>
    </citation>
    <scope>NUCLEOTIDE SEQUENCE</scope>
    <source>
        <strain evidence="3">CIRM-BRFM 674</strain>
    </source>
</reference>
<dbReference type="AlphaFoldDB" id="A0A9P6CWD6"/>
<evidence type="ECO:0000313" key="3">
    <source>
        <dbReference type="EMBL" id="KAF9474488.1"/>
    </source>
</evidence>
<dbReference type="Proteomes" id="UP000807469">
    <property type="component" value="Unassembled WGS sequence"/>
</dbReference>
<organism evidence="3 4">
    <name type="scientific">Pholiota conissans</name>
    <dbReference type="NCBI Taxonomy" id="109636"/>
    <lineage>
        <taxon>Eukaryota</taxon>
        <taxon>Fungi</taxon>
        <taxon>Dikarya</taxon>
        <taxon>Basidiomycota</taxon>
        <taxon>Agaricomycotina</taxon>
        <taxon>Agaricomycetes</taxon>
        <taxon>Agaricomycetidae</taxon>
        <taxon>Agaricales</taxon>
        <taxon>Agaricineae</taxon>
        <taxon>Strophariaceae</taxon>
        <taxon>Pholiota</taxon>
    </lineage>
</organism>
<feature type="region of interest" description="Disordered" evidence="1">
    <location>
        <begin position="104"/>
        <end position="130"/>
    </location>
</feature>
<feature type="domain" description="Heterokaryon incompatibility" evidence="2">
    <location>
        <begin position="250"/>
        <end position="342"/>
    </location>
</feature>
<dbReference type="PANTHER" id="PTHR10622">
    <property type="entry name" value="HET DOMAIN-CONTAINING PROTEIN"/>
    <property type="match status" value="1"/>
</dbReference>